<dbReference type="InterPro" id="IPR005162">
    <property type="entry name" value="Retrotrans_gag_dom"/>
</dbReference>
<evidence type="ECO:0000313" key="2">
    <source>
        <dbReference type="EMBL" id="GAA0156446.1"/>
    </source>
</evidence>
<comment type="caution">
    <text evidence="2">The sequence shown here is derived from an EMBL/GenBank/DDBJ whole genome shotgun (WGS) entry which is preliminary data.</text>
</comment>
<proteinExistence type="predicted"/>
<dbReference type="Proteomes" id="UP001454036">
    <property type="component" value="Unassembled WGS sequence"/>
</dbReference>
<keyword evidence="3" id="KW-1185">Reference proteome</keyword>
<name>A0AAV3PZ82_LITER</name>
<dbReference type="PANTHER" id="PTHR33223:SF10">
    <property type="entry name" value="AMINOTRANSFERASE-LIKE PLANT MOBILE DOMAIN-CONTAINING PROTEIN"/>
    <property type="match status" value="1"/>
</dbReference>
<gene>
    <name evidence="2" type="ORF">LIER_13946</name>
</gene>
<reference evidence="2 3" key="1">
    <citation type="submission" date="2024-01" db="EMBL/GenBank/DDBJ databases">
        <title>The complete chloroplast genome sequence of Lithospermum erythrorhizon: insights into the phylogenetic relationship among Boraginaceae species and the maternal lineages of purple gromwells.</title>
        <authorList>
            <person name="Okada T."/>
            <person name="Watanabe K."/>
        </authorList>
    </citation>
    <scope>NUCLEOTIDE SEQUENCE [LARGE SCALE GENOMIC DNA]</scope>
</reference>
<evidence type="ECO:0000259" key="1">
    <source>
        <dbReference type="Pfam" id="PF03732"/>
    </source>
</evidence>
<protein>
    <recommendedName>
        <fullName evidence="1">Retrotransposon gag domain-containing protein</fullName>
    </recommendedName>
</protein>
<dbReference type="EMBL" id="BAABME010002865">
    <property type="protein sequence ID" value="GAA0156446.1"/>
    <property type="molecule type" value="Genomic_DNA"/>
</dbReference>
<dbReference type="Pfam" id="PF03732">
    <property type="entry name" value="Retrotrans_gag"/>
    <property type="match status" value="1"/>
</dbReference>
<dbReference type="PANTHER" id="PTHR33223">
    <property type="entry name" value="CCHC-TYPE DOMAIN-CONTAINING PROTEIN"/>
    <property type="match status" value="1"/>
</dbReference>
<organism evidence="2 3">
    <name type="scientific">Lithospermum erythrorhizon</name>
    <name type="common">Purple gromwell</name>
    <name type="synonym">Lithospermum officinale var. erythrorhizon</name>
    <dbReference type="NCBI Taxonomy" id="34254"/>
    <lineage>
        <taxon>Eukaryota</taxon>
        <taxon>Viridiplantae</taxon>
        <taxon>Streptophyta</taxon>
        <taxon>Embryophyta</taxon>
        <taxon>Tracheophyta</taxon>
        <taxon>Spermatophyta</taxon>
        <taxon>Magnoliopsida</taxon>
        <taxon>eudicotyledons</taxon>
        <taxon>Gunneridae</taxon>
        <taxon>Pentapetalae</taxon>
        <taxon>asterids</taxon>
        <taxon>lamiids</taxon>
        <taxon>Boraginales</taxon>
        <taxon>Boraginaceae</taxon>
        <taxon>Boraginoideae</taxon>
        <taxon>Lithospermeae</taxon>
        <taxon>Lithospermum</taxon>
    </lineage>
</organism>
<accession>A0AAV3PZ82</accession>
<evidence type="ECO:0000313" key="3">
    <source>
        <dbReference type="Proteomes" id="UP001454036"/>
    </source>
</evidence>
<feature type="domain" description="Retrotransposon gag" evidence="1">
    <location>
        <begin position="26"/>
        <end position="82"/>
    </location>
</feature>
<sequence>MPFTTRLNVVPIPAGFMLPQFTQYNEWYMELPANSIDSYVSTTKAFIAKYSTSITNKQDERALMDLEQRPHESLRDFHERYKAN</sequence>
<dbReference type="AlphaFoldDB" id="A0AAV3PZ82"/>